<feature type="compositionally biased region" description="Acidic residues" evidence="3">
    <location>
        <begin position="481"/>
        <end position="494"/>
    </location>
</feature>
<evidence type="ECO:0000259" key="7">
    <source>
        <dbReference type="Pfam" id="PF26138"/>
    </source>
</evidence>
<dbReference type="InterPro" id="IPR027806">
    <property type="entry name" value="HARBI1_dom"/>
</dbReference>
<accession>A0AA38SMU6</accession>
<evidence type="ECO:0000256" key="1">
    <source>
        <dbReference type="ARBA" id="ARBA00001968"/>
    </source>
</evidence>
<keyword evidence="2" id="KW-0479">Metal-binding</keyword>
<evidence type="ECO:0000259" key="6">
    <source>
        <dbReference type="Pfam" id="PF13359"/>
    </source>
</evidence>
<feature type="domain" description="DDE Tnp4" evidence="6">
    <location>
        <begin position="161"/>
        <end position="284"/>
    </location>
</feature>
<protein>
    <recommendedName>
        <fullName evidence="10">Transposase</fullName>
    </recommendedName>
</protein>
<organism evidence="8 9">
    <name type="scientific">Centaurea solstitialis</name>
    <name type="common">yellow star-thistle</name>
    <dbReference type="NCBI Taxonomy" id="347529"/>
    <lineage>
        <taxon>Eukaryota</taxon>
        <taxon>Viridiplantae</taxon>
        <taxon>Streptophyta</taxon>
        <taxon>Embryophyta</taxon>
        <taxon>Tracheophyta</taxon>
        <taxon>Spermatophyta</taxon>
        <taxon>Magnoliopsida</taxon>
        <taxon>eudicotyledons</taxon>
        <taxon>Gunneridae</taxon>
        <taxon>Pentapetalae</taxon>
        <taxon>asterids</taxon>
        <taxon>campanulids</taxon>
        <taxon>Asterales</taxon>
        <taxon>Asteraceae</taxon>
        <taxon>Carduoideae</taxon>
        <taxon>Cardueae</taxon>
        <taxon>Centaureinae</taxon>
        <taxon>Centaurea</taxon>
    </lineage>
</organism>
<name>A0AA38SMU6_9ASTR</name>
<dbReference type="Pfam" id="PF12776">
    <property type="entry name" value="Myb_DNA-bind_3"/>
    <property type="match status" value="1"/>
</dbReference>
<dbReference type="PANTHER" id="PTHR46250">
    <property type="entry name" value="MYB/SANT-LIKE DNA-BINDING DOMAIN PROTEIN-RELATED"/>
    <property type="match status" value="1"/>
</dbReference>
<proteinExistence type="predicted"/>
<dbReference type="GO" id="GO:0046872">
    <property type="term" value="F:metal ion binding"/>
    <property type="evidence" value="ECO:0007669"/>
    <property type="project" value="UniProtKB-KW"/>
</dbReference>
<feature type="domain" description="Myb/SANT-like" evidence="5">
    <location>
        <begin position="330"/>
        <end position="430"/>
    </location>
</feature>
<reference evidence="8" key="1">
    <citation type="submission" date="2023-03" db="EMBL/GenBank/DDBJ databases">
        <title>Chromosome-scale reference genome and RAD-based genetic map of yellow starthistle (Centaurea solstitialis) reveal putative structural variation and QTLs associated with invader traits.</title>
        <authorList>
            <person name="Reatini B."/>
            <person name="Cang F.A."/>
            <person name="Jiang Q."/>
            <person name="Mckibben M.T.W."/>
            <person name="Barker M.S."/>
            <person name="Rieseberg L.H."/>
            <person name="Dlugosch K.M."/>
        </authorList>
    </citation>
    <scope>NUCLEOTIDE SEQUENCE</scope>
    <source>
        <strain evidence="8">CAN-66</strain>
        <tissue evidence="8">Leaf</tissue>
    </source>
</reference>
<evidence type="ECO:0008006" key="10">
    <source>
        <dbReference type="Google" id="ProtNLM"/>
    </source>
</evidence>
<dbReference type="Pfam" id="PF13359">
    <property type="entry name" value="DDE_Tnp_4"/>
    <property type="match status" value="1"/>
</dbReference>
<sequence length="613" mass="71002">MEEYMESCYVVAIVVVFFLLSSWCLMVNRKKNELRIRSVSSKVDRYPILHRMVYESDTMAISQIRMNRRCFTKLCDMLETLGGLRANRNMSVDEQVAIFLHIIAHNVKNRVIISRFYRSGDTISRNVTRVCNAVLRLHSQLLKKPEPVPEDSTDPKWKWFKFIYVLTGWEGSAADGRVLRDAILRPHGLKVPRPGYYLVDAGYTNGEGFLAPYRGQRYHLNDWRDGHQPTTAKEFFNMKHSSARNVIERCFGILKARWGILRDNSYYQVQLKNKIIMACCLLHNYIRQEMPIDPLDNEDVLDEGTGDDEVDDGDNITSIGMSNQLRNYRNWTNEEEARLVEACVDMVNKGAYKADNGFKSGYLQHLEQALKITLPNSDLKARPHIESKMKVMRVDWQIVYDMVHGTNTSGFGYDPVTHCVTADAEVWKAYLMVHKRAKKWQNKSFPHFNDLCTVFGKDRAQGNEARDVEEMQENVDKEEPTQELDADDDDEVEVESSQVPPPRSHSTEFTSRDATNKGKNKRKADPMVEAFQDAVKFLGEGLTKMSNKMTEREEEFDKKRTMVTSEISKMESLTMMQKFKASEKIRDDIEKVKVFCDLNDADRVQYVKYILEQ</sequence>
<evidence type="ECO:0000313" key="9">
    <source>
        <dbReference type="Proteomes" id="UP001172457"/>
    </source>
</evidence>
<gene>
    <name evidence="8" type="ORF">OSB04_032039</name>
</gene>
<evidence type="ECO:0000256" key="3">
    <source>
        <dbReference type="SAM" id="MobiDB-lite"/>
    </source>
</evidence>
<evidence type="ECO:0000259" key="5">
    <source>
        <dbReference type="Pfam" id="PF12776"/>
    </source>
</evidence>
<dbReference type="AlphaFoldDB" id="A0AA38SMU6"/>
<dbReference type="Pfam" id="PF26138">
    <property type="entry name" value="DUF8040"/>
    <property type="match status" value="1"/>
</dbReference>
<keyword evidence="4" id="KW-1133">Transmembrane helix</keyword>
<comment type="cofactor">
    <cofactor evidence="1">
        <name>a divalent metal cation</name>
        <dbReference type="ChEBI" id="CHEBI:60240"/>
    </cofactor>
</comment>
<evidence type="ECO:0000313" key="8">
    <source>
        <dbReference type="EMBL" id="KAJ9539306.1"/>
    </source>
</evidence>
<feature type="region of interest" description="Disordered" evidence="3">
    <location>
        <begin position="464"/>
        <end position="525"/>
    </location>
</feature>
<feature type="transmembrane region" description="Helical" evidence="4">
    <location>
        <begin position="7"/>
        <end position="28"/>
    </location>
</feature>
<evidence type="ECO:0000256" key="2">
    <source>
        <dbReference type="ARBA" id="ARBA00022723"/>
    </source>
</evidence>
<dbReference type="InterPro" id="IPR024752">
    <property type="entry name" value="Myb/SANT-like_dom"/>
</dbReference>
<keyword evidence="4" id="KW-0812">Transmembrane</keyword>
<feature type="compositionally biased region" description="Basic and acidic residues" evidence="3">
    <location>
        <begin position="464"/>
        <end position="480"/>
    </location>
</feature>
<evidence type="ECO:0000256" key="4">
    <source>
        <dbReference type="SAM" id="Phobius"/>
    </source>
</evidence>
<dbReference type="InterPro" id="IPR058353">
    <property type="entry name" value="DUF8040"/>
</dbReference>
<dbReference type="Proteomes" id="UP001172457">
    <property type="component" value="Chromosome 8"/>
</dbReference>
<comment type="caution">
    <text evidence="8">The sequence shown here is derived from an EMBL/GenBank/DDBJ whole genome shotgun (WGS) entry which is preliminary data.</text>
</comment>
<keyword evidence="9" id="KW-1185">Reference proteome</keyword>
<keyword evidence="4" id="KW-0472">Membrane</keyword>
<dbReference type="EMBL" id="JARYMX010000008">
    <property type="protein sequence ID" value="KAJ9539306.1"/>
    <property type="molecule type" value="Genomic_DNA"/>
</dbReference>
<dbReference type="PANTHER" id="PTHR46250:SF17">
    <property type="entry name" value="MYB_SANT-LIKE DOMAIN-CONTAINING PROTEIN"/>
    <property type="match status" value="1"/>
</dbReference>
<feature type="domain" description="DUF8040" evidence="7">
    <location>
        <begin position="51"/>
        <end position="135"/>
    </location>
</feature>